<sequence>VNNSYFLPVVLAYDGADVVIQIFDDTGSEVYKANYVSEYHQLKKRKCK</sequence>
<protein>
    <submittedName>
        <fullName evidence="1">Uncharacterized protein</fullName>
    </submittedName>
</protein>
<evidence type="ECO:0000313" key="1">
    <source>
        <dbReference type="EMBL" id="KKK52299.1"/>
    </source>
</evidence>
<proteinExistence type="predicted"/>
<gene>
    <name evidence="1" type="ORF">LCGC14_3106300</name>
</gene>
<reference evidence="1" key="1">
    <citation type="journal article" date="2015" name="Nature">
        <title>Complex archaea that bridge the gap between prokaryotes and eukaryotes.</title>
        <authorList>
            <person name="Spang A."/>
            <person name="Saw J.H."/>
            <person name="Jorgensen S.L."/>
            <person name="Zaremba-Niedzwiedzka K."/>
            <person name="Martijn J."/>
            <person name="Lind A.E."/>
            <person name="van Eijk R."/>
            <person name="Schleper C."/>
            <person name="Guy L."/>
            <person name="Ettema T.J."/>
        </authorList>
    </citation>
    <scope>NUCLEOTIDE SEQUENCE</scope>
</reference>
<dbReference type="EMBL" id="LAZR01067089">
    <property type="protein sequence ID" value="KKK52299.1"/>
    <property type="molecule type" value="Genomic_DNA"/>
</dbReference>
<organism evidence="1">
    <name type="scientific">marine sediment metagenome</name>
    <dbReference type="NCBI Taxonomy" id="412755"/>
    <lineage>
        <taxon>unclassified sequences</taxon>
        <taxon>metagenomes</taxon>
        <taxon>ecological metagenomes</taxon>
    </lineage>
</organism>
<name>A0A0F8YDU7_9ZZZZ</name>
<comment type="caution">
    <text evidence="1">The sequence shown here is derived from an EMBL/GenBank/DDBJ whole genome shotgun (WGS) entry which is preliminary data.</text>
</comment>
<accession>A0A0F8YDU7</accession>
<dbReference type="AlphaFoldDB" id="A0A0F8YDU7"/>
<feature type="non-terminal residue" evidence="1">
    <location>
        <position position="1"/>
    </location>
</feature>